<dbReference type="Pfam" id="PF00990">
    <property type="entry name" value="GGDEF"/>
    <property type="match status" value="1"/>
</dbReference>
<evidence type="ECO:0000259" key="1">
    <source>
        <dbReference type="PROSITE" id="PS50887"/>
    </source>
</evidence>
<dbReference type="NCBIfam" id="TIGR00254">
    <property type="entry name" value="GGDEF"/>
    <property type="match status" value="1"/>
</dbReference>
<sequence length="308" mass="33105">MKSIVRQRAAFPTRGEDALVRASAGLWECRLRDEALAWTSGVYDLFDIPRGARLHRPQVLELYEPASHRLLTTIRRHALRTGGDFRLDAEIVTARGRHRWIRITASIESVGGRPVRLFGMKQDITEDIARLAEFDRRAKRDPLTGLSNRGAFDELFSEVGGRAPIGALLLVDLDGFKSINDAYGHAVGDLCLQRSAARLAEICRDALLVARLGGDEFAVLIARPADKGVVAMLGRRIGAALGCPIEHGGCRLRIGASVGIAYGETGSGIDAKAELFARADAALYAAKVAGRNTVRIDGEAPGSAAGAS</sequence>
<dbReference type="PANTHER" id="PTHR46663:SF4">
    <property type="entry name" value="DIGUANYLATE CYCLASE DGCT-RELATED"/>
    <property type="match status" value="1"/>
</dbReference>
<dbReference type="Proteomes" id="UP000199229">
    <property type="component" value="Unassembled WGS sequence"/>
</dbReference>
<evidence type="ECO:0000313" key="3">
    <source>
        <dbReference type="Proteomes" id="UP000199229"/>
    </source>
</evidence>
<organism evidence="2 3">
    <name type="scientific">Methylobacterium gossipiicola</name>
    <dbReference type="NCBI Taxonomy" id="582675"/>
    <lineage>
        <taxon>Bacteria</taxon>
        <taxon>Pseudomonadati</taxon>
        <taxon>Pseudomonadota</taxon>
        <taxon>Alphaproteobacteria</taxon>
        <taxon>Hyphomicrobiales</taxon>
        <taxon>Methylobacteriaceae</taxon>
        <taxon>Methylobacterium</taxon>
    </lineage>
</organism>
<name>A0A1I2T1P2_9HYPH</name>
<accession>A0A1I2T1P2</accession>
<protein>
    <submittedName>
        <fullName evidence="2">Diguanylate cyclase (GGDEF) domain-containing protein</fullName>
    </submittedName>
</protein>
<proteinExistence type="predicted"/>
<dbReference type="SUPFAM" id="SSF55073">
    <property type="entry name" value="Nucleotide cyclase"/>
    <property type="match status" value="1"/>
</dbReference>
<dbReference type="OrthoDB" id="9812260at2"/>
<keyword evidence="3" id="KW-1185">Reference proteome</keyword>
<evidence type="ECO:0000313" key="2">
    <source>
        <dbReference type="EMBL" id="SFG58984.1"/>
    </source>
</evidence>
<reference evidence="3" key="1">
    <citation type="submission" date="2016-10" db="EMBL/GenBank/DDBJ databases">
        <authorList>
            <person name="Varghese N."/>
            <person name="Submissions S."/>
        </authorList>
    </citation>
    <scope>NUCLEOTIDE SEQUENCE [LARGE SCALE GENOMIC DNA]</scope>
    <source>
        <strain evidence="3">Gh-105</strain>
    </source>
</reference>
<dbReference type="InterPro" id="IPR035965">
    <property type="entry name" value="PAS-like_dom_sf"/>
</dbReference>
<dbReference type="InterPro" id="IPR052163">
    <property type="entry name" value="DGC-Regulatory_Protein"/>
</dbReference>
<dbReference type="InterPro" id="IPR029787">
    <property type="entry name" value="Nucleotide_cyclase"/>
</dbReference>
<gene>
    <name evidence="2" type="ORF">SAMN05192565_10669</name>
</gene>
<dbReference type="AlphaFoldDB" id="A0A1I2T1P2"/>
<dbReference type="InterPro" id="IPR043128">
    <property type="entry name" value="Rev_trsase/Diguanyl_cyclase"/>
</dbReference>
<feature type="domain" description="GGDEF" evidence="1">
    <location>
        <begin position="164"/>
        <end position="299"/>
    </location>
</feature>
<dbReference type="CDD" id="cd01949">
    <property type="entry name" value="GGDEF"/>
    <property type="match status" value="1"/>
</dbReference>
<dbReference type="Gene3D" id="3.30.450.20">
    <property type="entry name" value="PAS domain"/>
    <property type="match status" value="1"/>
</dbReference>
<dbReference type="SMART" id="SM00267">
    <property type="entry name" value="GGDEF"/>
    <property type="match status" value="1"/>
</dbReference>
<dbReference type="SUPFAM" id="SSF55785">
    <property type="entry name" value="PYP-like sensor domain (PAS domain)"/>
    <property type="match status" value="1"/>
</dbReference>
<dbReference type="EMBL" id="FOPM01000006">
    <property type="protein sequence ID" value="SFG58984.1"/>
    <property type="molecule type" value="Genomic_DNA"/>
</dbReference>
<dbReference type="Gene3D" id="3.30.70.270">
    <property type="match status" value="1"/>
</dbReference>
<dbReference type="PROSITE" id="PS50887">
    <property type="entry name" value="GGDEF"/>
    <property type="match status" value="1"/>
</dbReference>
<dbReference type="PANTHER" id="PTHR46663">
    <property type="entry name" value="DIGUANYLATE CYCLASE DGCT-RELATED"/>
    <property type="match status" value="1"/>
</dbReference>
<dbReference type="STRING" id="582675.SAMN05192565_10669"/>
<dbReference type="InterPro" id="IPR000160">
    <property type="entry name" value="GGDEF_dom"/>
</dbReference>